<evidence type="ECO:0000313" key="2">
    <source>
        <dbReference type="EMBL" id="CAG2059517.1"/>
    </source>
</evidence>
<dbReference type="EMBL" id="CAJPIN010009776">
    <property type="protein sequence ID" value="CAG2059517.1"/>
    <property type="molecule type" value="Genomic_DNA"/>
</dbReference>
<feature type="coiled-coil region" evidence="1">
    <location>
        <begin position="205"/>
        <end position="243"/>
    </location>
</feature>
<reference evidence="2" key="1">
    <citation type="submission" date="2021-03" db="EMBL/GenBank/DDBJ databases">
        <authorList>
            <person name="Tran Van P."/>
        </authorList>
    </citation>
    <scope>NUCLEOTIDE SEQUENCE</scope>
</reference>
<protein>
    <recommendedName>
        <fullName evidence="4">DUF4201 domain-containing protein</fullName>
    </recommendedName>
</protein>
<evidence type="ECO:0000313" key="3">
    <source>
        <dbReference type="Proteomes" id="UP001153148"/>
    </source>
</evidence>
<dbReference type="Proteomes" id="UP001153148">
    <property type="component" value="Unassembled WGS sequence"/>
</dbReference>
<accession>A0ABN7NZ40</accession>
<sequence length="275" mass="31722">MEETIELYDLPYIAQNKSASYVRLATMVTEAKQKLKVCKSVFAKATPTALYRSIAKGAGTSEMRLSARRGHATSVETCVRIQVSVSAGDVAESLDTSKAEVDEKMYINSQLERKLCNLDDTLPLQEKQIQNISQIYEEKCVDMNKIQWQQTKAEIVAAKEEEYEEKYFQTTKKLKVMETTFTDGDIQIQNEIRKKKVLKLKNILQEKKMSKLDDLKAKKDEMANNLSQEVARVERENSVLKKRNIAFLLRTQKQLKEEEFAYQHLALRWNSMSTM</sequence>
<keyword evidence="3" id="KW-1185">Reference proteome</keyword>
<keyword evidence="1" id="KW-0175">Coiled coil</keyword>
<evidence type="ECO:0008006" key="4">
    <source>
        <dbReference type="Google" id="ProtNLM"/>
    </source>
</evidence>
<evidence type="ECO:0000256" key="1">
    <source>
        <dbReference type="SAM" id="Coils"/>
    </source>
</evidence>
<name>A0ABN7NZ40_TIMPD</name>
<proteinExistence type="predicted"/>
<gene>
    <name evidence="2" type="ORF">TPAB3V08_LOCUS6479</name>
</gene>
<comment type="caution">
    <text evidence="2">The sequence shown here is derived from an EMBL/GenBank/DDBJ whole genome shotgun (WGS) entry which is preliminary data.</text>
</comment>
<organism evidence="2 3">
    <name type="scientific">Timema podura</name>
    <name type="common">Walking stick</name>
    <dbReference type="NCBI Taxonomy" id="61482"/>
    <lineage>
        <taxon>Eukaryota</taxon>
        <taxon>Metazoa</taxon>
        <taxon>Ecdysozoa</taxon>
        <taxon>Arthropoda</taxon>
        <taxon>Hexapoda</taxon>
        <taxon>Insecta</taxon>
        <taxon>Pterygota</taxon>
        <taxon>Neoptera</taxon>
        <taxon>Polyneoptera</taxon>
        <taxon>Phasmatodea</taxon>
        <taxon>Timematodea</taxon>
        <taxon>Timematoidea</taxon>
        <taxon>Timematidae</taxon>
        <taxon>Timema</taxon>
    </lineage>
</organism>